<sequence length="205" mass="22328">MPTTLGYAEPPDSDFAAELFPSKIGGQPRWLDPTRPLTADEVLCDECAAPMAMLMQLYAPEDEPADAFHRMLYVFICRRGACHRAAAKRCMRVLRAQLPERNAVYVERDSGSGDDSDNVEWALAADVKPASLCAVCGLLGNKACSGCRKRVYCSRSHQVADWDAGHRAQCTGSGAAQGPGTGPKRPQPRLLYPEHIIASEEEPPL</sequence>
<accession>A0ACC1JZJ5</accession>
<evidence type="ECO:0000313" key="2">
    <source>
        <dbReference type="Proteomes" id="UP001140234"/>
    </source>
</evidence>
<organism evidence="1 2">
    <name type="scientific">Coemansia nantahalensis</name>
    <dbReference type="NCBI Taxonomy" id="2789366"/>
    <lineage>
        <taxon>Eukaryota</taxon>
        <taxon>Fungi</taxon>
        <taxon>Fungi incertae sedis</taxon>
        <taxon>Zoopagomycota</taxon>
        <taxon>Kickxellomycotina</taxon>
        <taxon>Kickxellomycetes</taxon>
        <taxon>Kickxellales</taxon>
        <taxon>Kickxellaceae</taxon>
        <taxon>Coemansia</taxon>
    </lineage>
</organism>
<keyword evidence="2" id="KW-1185">Reference proteome</keyword>
<comment type="caution">
    <text evidence="1">The sequence shown here is derived from an EMBL/GenBank/DDBJ whole genome shotgun (WGS) entry which is preliminary data.</text>
</comment>
<proteinExistence type="predicted"/>
<gene>
    <name evidence="1" type="ORF">IWQ57_002716</name>
</gene>
<dbReference type="Proteomes" id="UP001140234">
    <property type="component" value="Unassembled WGS sequence"/>
</dbReference>
<dbReference type="EMBL" id="JANBUJ010000753">
    <property type="protein sequence ID" value="KAJ2770320.1"/>
    <property type="molecule type" value="Genomic_DNA"/>
</dbReference>
<feature type="non-terminal residue" evidence="1">
    <location>
        <position position="205"/>
    </location>
</feature>
<name>A0ACC1JZJ5_9FUNG</name>
<evidence type="ECO:0000313" key="1">
    <source>
        <dbReference type="EMBL" id="KAJ2770320.1"/>
    </source>
</evidence>
<reference evidence="1" key="1">
    <citation type="submission" date="2022-07" db="EMBL/GenBank/DDBJ databases">
        <title>Phylogenomic reconstructions and comparative analyses of Kickxellomycotina fungi.</title>
        <authorList>
            <person name="Reynolds N.K."/>
            <person name="Stajich J.E."/>
            <person name="Barry K."/>
            <person name="Grigoriev I.V."/>
            <person name="Crous P."/>
            <person name="Smith M.E."/>
        </authorList>
    </citation>
    <scope>NUCLEOTIDE SEQUENCE</scope>
    <source>
        <strain evidence="1">CBS 109366</strain>
    </source>
</reference>
<protein>
    <submittedName>
        <fullName evidence="1">Uncharacterized protein</fullName>
    </submittedName>
</protein>